<evidence type="ECO:0000256" key="1">
    <source>
        <dbReference type="SAM" id="MobiDB-lite"/>
    </source>
</evidence>
<feature type="compositionally biased region" description="Polar residues" evidence="1">
    <location>
        <begin position="771"/>
        <end position="781"/>
    </location>
</feature>
<protein>
    <submittedName>
        <fullName evidence="2">Uncharacterized protein</fullName>
    </submittedName>
</protein>
<keyword evidence="3" id="KW-1185">Reference proteome</keyword>
<feature type="compositionally biased region" description="Basic and acidic residues" evidence="1">
    <location>
        <begin position="1"/>
        <end position="20"/>
    </location>
</feature>
<feature type="compositionally biased region" description="Basic and acidic residues" evidence="1">
    <location>
        <begin position="581"/>
        <end position="611"/>
    </location>
</feature>
<feature type="compositionally biased region" description="Basic and acidic residues" evidence="1">
    <location>
        <begin position="297"/>
        <end position="353"/>
    </location>
</feature>
<feature type="compositionally biased region" description="Basic and acidic residues" evidence="1">
    <location>
        <begin position="650"/>
        <end position="683"/>
    </location>
</feature>
<evidence type="ECO:0000313" key="3">
    <source>
        <dbReference type="Proteomes" id="UP001623330"/>
    </source>
</evidence>
<dbReference type="SUPFAM" id="SSF52833">
    <property type="entry name" value="Thioredoxin-like"/>
    <property type="match status" value="1"/>
</dbReference>
<feature type="compositionally biased region" description="Basic residues" evidence="1">
    <location>
        <begin position="42"/>
        <end position="57"/>
    </location>
</feature>
<feature type="compositionally biased region" description="Basic and acidic residues" evidence="1">
    <location>
        <begin position="109"/>
        <end position="121"/>
    </location>
</feature>
<sequence>MSGTDPIHDKGVKDEEKLKGDPSVNIDEMISATEDLLQGSKDKKKKNNKKKKKKAKKSVTESIESSSDSKNSPGTTDAEDTKDEESSSTPKKLNKKSSKIQSRPASIVRVDRDSIKRKSSDLDSILVGIEEYLQTDEDVKVTIADESDQITNKIPHQNVSPVKEKTSNKLEPKEDDTKTGTDDKTIVVPDKLEKNGTSLKNSVTKQESQSERSSAIKSKELKETVIDTSTSVSSNSIETDNGTTGINAEAKTTNAVELNPKDTNQANKVTIAAGKSKTSTPLEKKVNVEEGSNPTPDKTEVFHVEVKTDIKEPNPDKDLSTTSSEGKKPTKELATEKPSEYRQDTTRESKEDSNAIVVNENIKEVEPEQKEKQVHVKTGDVQETNSKSEISHTSVKVELKDALNKDSLLAKAEPVAIENDNQQSPNNKNGSTLDMESSESLDMKENKSELNTMVDVSDTEKSEVEVLDSNKLLENPQSKKANISLNDDSNNLSFEENTTVISDAPKQPVVEKNVKQKKDITDTKDSTESITDKQVVKETLAPTSPSEDNISEQEAEETRDSASAEILHNSNETDNNTDEVIIDKDKNHTSEKNVTIEKVAEQAVENEKTEQNTDVIKSPETPKKTIKGHDDETPIKRVVIGTVGSPPNNKNDENLSETAEKSIEEDKTDEITSPKPETEDAIKSTETTSPAKVKKVPAATATPEQHTEKSKEQTANVNAEKEDINEENVLVDDGGKKGDTNDDNNKEKAAETTSDSKKRNDQHISKDNELTDNQSKSTKTVTAEEEEDAGEIMGLDLGPSEEVKSLNTNEPVSTEKQEASSSIQDILDETDKLLEELNFVDDSEINAMLSSLDNKSSQSNKKTVKNDANTIKTSDIAKANEDLPVYIFTSLAGGGFHMIPRTNRLATILTANRVKFEYRDLGTDDEARKVWKTYGRGRTLPGLVRGRDDIIGNWEEVEEVNENYGLRDLIYNTI</sequence>
<dbReference type="Proteomes" id="UP001623330">
    <property type="component" value="Unassembled WGS sequence"/>
</dbReference>
<reference evidence="2 3" key="1">
    <citation type="submission" date="2024-05" db="EMBL/GenBank/DDBJ databases">
        <title>Long read based assembly of the Candida bracarensis genome reveals expanded adhesin content.</title>
        <authorList>
            <person name="Marcet-Houben M."/>
            <person name="Ksiezopolska E."/>
            <person name="Gabaldon T."/>
        </authorList>
    </citation>
    <scope>NUCLEOTIDE SEQUENCE [LARGE SCALE GENOMIC DNA]</scope>
    <source>
        <strain evidence="2 3">CBM6</strain>
    </source>
</reference>
<comment type="caution">
    <text evidence="2">The sequence shown here is derived from an EMBL/GenBank/DDBJ whole genome shotgun (WGS) entry which is preliminary data.</text>
</comment>
<proteinExistence type="predicted"/>
<dbReference type="InterPro" id="IPR036249">
    <property type="entry name" value="Thioredoxin-like_sf"/>
</dbReference>
<feature type="region of interest" description="Disordered" evidence="1">
    <location>
        <begin position="145"/>
        <end position="393"/>
    </location>
</feature>
<dbReference type="PROSITE" id="PS51354">
    <property type="entry name" value="GLUTAREDOXIN_2"/>
    <property type="match status" value="1"/>
</dbReference>
<feature type="compositionally biased region" description="Low complexity" evidence="1">
    <location>
        <begin position="484"/>
        <end position="493"/>
    </location>
</feature>
<name>A0ABR4NUA5_9SACH</name>
<evidence type="ECO:0000313" key="2">
    <source>
        <dbReference type="EMBL" id="KAL3232301.1"/>
    </source>
</evidence>
<dbReference type="Gene3D" id="3.40.30.10">
    <property type="entry name" value="Glutaredoxin"/>
    <property type="match status" value="1"/>
</dbReference>
<organism evidence="2 3">
    <name type="scientific">Nakaseomyces bracarensis</name>
    <dbReference type="NCBI Taxonomy" id="273131"/>
    <lineage>
        <taxon>Eukaryota</taxon>
        <taxon>Fungi</taxon>
        <taxon>Dikarya</taxon>
        <taxon>Ascomycota</taxon>
        <taxon>Saccharomycotina</taxon>
        <taxon>Saccharomycetes</taxon>
        <taxon>Saccharomycetales</taxon>
        <taxon>Saccharomycetaceae</taxon>
        <taxon>Nakaseomyces</taxon>
    </lineage>
</organism>
<feature type="compositionally biased region" description="Polar residues" evidence="1">
    <location>
        <begin position="419"/>
        <end position="440"/>
    </location>
</feature>
<feature type="compositionally biased region" description="Basic and acidic residues" evidence="1">
    <location>
        <begin position="162"/>
        <end position="194"/>
    </location>
</feature>
<gene>
    <name evidence="2" type="ORF">RNJ44_04217</name>
</gene>
<feature type="compositionally biased region" description="Basic and acidic residues" evidence="1">
    <location>
        <begin position="620"/>
        <end position="635"/>
    </location>
</feature>
<feature type="compositionally biased region" description="Basic and acidic residues" evidence="1">
    <location>
        <begin position="361"/>
        <end position="380"/>
    </location>
</feature>
<feature type="compositionally biased region" description="Polar residues" evidence="1">
    <location>
        <begin position="195"/>
        <end position="216"/>
    </location>
</feature>
<feature type="region of interest" description="Disordered" evidence="1">
    <location>
        <begin position="1"/>
        <end position="121"/>
    </location>
</feature>
<feature type="compositionally biased region" description="Low complexity" evidence="1">
    <location>
        <begin position="60"/>
        <end position="72"/>
    </location>
</feature>
<feature type="region of interest" description="Disordered" evidence="1">
    <location>
        <begin position="411"/>
        <end position="822"/>
    </location>
</feature>
<feature type="compositionally biased region" description="Polar residues" evidence="1">
    <location>
        <begin position="226"/>
        <end position="268"/>
    </location>
</feature>
<accession>A0ABR4NUA5</accession>
<feature type="compositionally biased region" description="Polar residues" evidence="1">
    <location>
        <begin position="381"/>
        <end position="393"/>
    </location>
</feature>
<feature type="compositionally biased region" description="Polar residues" evidence="1">
    <location>
        <begin position="149"/>
        <end position="160"/>
    </location>
</feature>
<feature type="compositionally biased region" description="Basic and acidic residues" evidence="1">
    <location>
        <begin position="512"/>
        <end position="536"/>
    </location>
</feature>
<dbReference type="EMBL" id="JBEVYD010000005">
    <property type="protein sequence ID" value="KAL3232301.1"/>
    <property type="molecule type" value="Genomic_DNA"/>
</dbReference>
<feature type="compositionally biased region" description="Basic and acidic residues" evidence="1">
    <location>
        <begin position="733"/>
        <end position="769"/>
    </location>
</feature>